<comment type="caution">
    <text evidence="3">The sequence shown here is derived from an EMBL/GenBank/DDBJ whole genome shotgun (WGS) entry which is preliminary data.</text>
</comment>
<feature type="region of interest" description="Disordered" evidence="2">
    <location>
        <begin position="362"/>
        <end position="386"/>
    </location>
</feature>
<keyword evidence="1" id="KW-0802">TPR repeat</keyword>
<feature type="region of interest" description="Disordered" evidence="2">
    <location>
        <begin position="498"/>
        <end position="522"/>
    </location>
</feature>
<dbReference type="InterPro" id="IPR019734">
    <property type="entry name" value="TPR_rpt"/>
</dbReference>
<proteinExistence type="predicted"/>
<dbReference type="Pfam" id="PF13424">
    <property type="entry name" value="TPR_12"/>
    <property type="match status" value="1"/>
</dbReference>
<dbReference type="Gene3D" id="1.25.40.10">
    <property type="entry name" value="Tetratricopeptide repeat domain"/>
    <property type="match status" value="1"/>
</dbReference>
<dbReference type="EMBL" id="JAULSW010000004">
    <property type="protein sequence ID" value="KAK3386151.1"/>
    <property type="molecule type" value="Genomic_DNA"/>
</dbReference>
<sequence length="522" mass="58084">MKYPILALPVPENPEFFGREGTFWRMHEHLNNDSEGRCSSYKQWLLIFDNAEKWTDLIPEFWPQDGSVGAVIVTSRDSSIANSPATAREELQAFDADERIAFTQSILRDWDVGAEAVHHALGQLFSQLTLLSDAFPKQHHGDPLCESCPVCVLYILHTQALARTWRSAYFREVGDFEGALGLAETSLQACASSAAPVVAPGEKIRHQLVEAHLFNTLGVVKELKFEYSQARAVLEKCLEAHVEIFGPQSLEVSLVKENMASIMAAQGQYGAALKAYQSCLDLDPYAADIAEKNWFLTCGCHYKLAVIEMQLGNNEDALRHMNDAMALAQQIDKQGAGRSHHNNSFLEVETIESKIQAVRRDLEAQLQQQSSETSPDDTTGSKTLLSDAPDKDVFVYFIPWQARPEQEVERTIRGHLQPRVNNGYIGNMFIRVVANAKVNELEPSVGSMIIMPRKGGTMGLEPFEVQLTLGDAGMKKLRNNKELGLWMMKSNAPVVDSKEKEKKGFCGMGMGTDTDTEEATNE</sequence>
<evidence type="ECO:0000256" key="2">
    <source>
        <dbReference type="SAM" id="MobiDB-lite"/>
    </source>
</evidence>
<protein>
    <recommendedName>
        <fullName evidence="5">TPR repeat-containing protein</fullName>
    </recommendedName>
</protein>
<dbReference type="SUPFAM" id="SSF48452">
    <property type="entry name" value="TPR-like"/>
    <property type="match status" value="1"/>
</dbReference>
<dbReference type="InterPro" id="IPR011990">
    <property type="entry name" value="TPR-like_helical_dom_sf"/>
</dbReference>
<dbReference type="AlphaFoldDB" id="A0AAE0U0B9"/>
<keyword evidence="4" id="KW-1185">Reference proteome</keyword>
<evidence type="ECO:0000256" key="1">
    <source>
        <dbReference type="PROSITE-ProRule" id="PRU00339"/>
    </source>
</evidence>
<feature type="compositionally biased region" description="Polar residues" evidence="2">
    <location>
        <begin position="365"/>
        <end position="384"/>
    </location>
</feature>
<reference evidence="3" key="2">
    <citation type="submission" date="2023-06" db="EMBL/GenBank/DDBJ databases">
        <authorList>
            <consortium name="Lawrence Berkeley National Laboratory"/>
            <person name="Haridas S."/>
            <person name="Hensen N."/>
            <person name="Bonometti L."/>
            <person name="Westerberg I."/>
            <person name="Brannstrom I.O."/>
            <person name="Guillou S."/>
            <person name="Cros-Aarteil S."/>
            <person name="Calhoun S."/>
            <person name="Kuo A."/>
            <person name="Mondo S."/>
            <person name="Pangilinan J."/>
            <person name="Riley R."/>
            <person name="LaButti K."/>
            <person name="Andreopoulos B."/>
            <person name="Lipzen A."/>
            <person name="Chen C."/>
            <person name="Yanf M."/>
            <person name="Daum C."/>
            <person name="Ng V."/>
            <person name="Clum A."/>
            <person name="Steindorff A."/>
            <person name="Ohm R."/>
            <person name="Martin F."/>
            <person name="Silar P."/>
            <person name="Natvig D."/>
            <person name="Lalanne C."/>
            <person name="Gautier V."/>
            <person name="Ament-velasquez S.L."/>
            <person name="Kruys A."/>
            <person name="Hutchinson M.I."/>
            <person name="Powell A.J."/>
            <person name="Barry K."/>
            <person name="Miller A.N."/>
            <person name="Grigoriev I.V."/>
            <person name="Debuchy R."/>
            <person name="Gladieux P."/>
            <person name="Thoren M.H."/>
            <person name="Johannesson H."/>
        </authorList>
    </citation>
    <scope>NUCLEOTIDE SEQUENCE</scope>
    <source>
        <strain evidence="3">CBS 232.78</strain>
    </source>
</reference>
<name>A0AAE0U0B9_9PEZI</name>
<reference evidence="3" key="1">
    <citation type="journal article" date="2023" name="Mol. Phylogenet. Evol.">
        <title>Genome-scale phylogeny and comparative genomics of the fungal order Sordariales.</title>
        <authorList>
            <person name="Hensen N."/>
            <person name="Bonometti L."/>
            <person name="Westerberg I."/>
            <person name="Brannstrom I.O."/>
            <person name="Guillou S."/>
            <person name="Cros-Aarteil S."/>
            <person name="Calhoun S."/>
            <person name="Haridas S."/>
            <person name="Kuo A."/>
            <person name="Mondo S."/>
            <person name="Pangilinan J."/>
            <person name="Riley R."/>
            <person name="LaButti K."/>
            <person name="Andreopoulos B."/>
            <person name="Lipzen A."/>
            <person name="Chen C."/>
            <person name="Yan M."/>
            <person name="Daum C."/>
            <person name="Ng V."/>
            <person name="Clum A."/>
            <person name="Steindorff A."/>
            <person name="Ohm R.A."/>
            <person name="Martin F."/>
            <person name="Silar P."/>
            <person name="Natvig D.O."/>
            <person name="Lalanne C."/>
            <person name="Gautier V."/>
            <person name="Ament-Velasquez S.L."/>
            <person name="Kruys A."/>
            <person name="Hutchinson M.I."/>
            <person name="Powell A.J."/>
            <person name="Barry K."/>
            <person name="Miller A.N."/>
            <person name="Grigoriev I.V."/>
            <person name="Debuchy R."/>
            <person name="Gladieux P."/>
            <person name="Hiltunen Thoren M."/>
            <person name="Johannesson H."/>
        </authorList>
    </citation>
    <scope>NUCLEOTIDE SEQUENCE</scope>
    <source>
        <strain evidence="3">CBS 232.78</strain>
    </source>
</reference>
<evidence type="ECO:0008006" key="5">
    <source>
        <dbReference type="Google" id="ProtNLM"/>
    </source>
</evidence>
<accession>A0AAE0U0B9</accession>
<evidence type="ECO:0000313" key="3">
    <source>
        <dbReference type="EMBL" id="KAK3386151.1"/>
    </source>
</evidence>
<organism evidence="3 4">
    <name type="scientific">Podospora didyma</name>
    <dbReference type="NCBI Taxonomy" id="330526"/>
    <lineage>
        <taxon>Eukaryota</taxon>
        <taxon>Fungi</taxon>
        <taxon>Dikarya</taxon>
        <taxon>Ascomycota</taxon>
        <taxon>Pezizomycotina</taxon>
        <taxon>Sordariomycetes</taxon>
        <taxon>Sordariomycetidae</taxon>
        <taxon>Sordariales</taxon>
        <taxon>Podosporaceae</taxon>
        <taxon>Podospora</taxon>
    </lineage>
</organism>
<evidence type="ECO:0000313" key="4">
    <source>
        <dbReference type="Proteomes" id="UP001285441"/>
    </source>
</evidence>
<feature type="repeat" description="TPR" evidence="1">
    <location>
        <begin position="253"/>
        <end position="286"/>
    </location>
</feature>
<dbReference type="PROSITE" id="PS50005">
    <property type="entry name" value="TPR"/>
    <property type="match status" value="1"/>
</dbReference>
<dbReference type="Proteomes" id="UP001285441">
    <property type="component" value="Unassembled WGS sequence"/>
</dbReference>
<dbReference type="SMART" id="SM00028">
    <property type="entry name" value="TPR"/>
    <property type="match status" value="3"/>
</dbReference>
<gene>
    <name evidence="3" type="ORF">B0H63DRAFT_560592</name>
</gene>